<evidence type="ECO:0000313" key="2">
    <source>
        <dbReference type="Proteomes" id="UP001642484"/>
    </source>
</evidence>
<dbReference type="Proteomes" id="UP001642484">
    <property type="component" value="Unassembled WGS sequence"/>
</dbReference>
<organism evidence="1 2">
    <name type="scientific">Durusdinium trenchii</name>
    <dbReference type="NCBI Taxonomy" id="1381693"/>
    <lineage>
        <taxon>Eukaryota</taxon>
        <taxon>Sar</taxon>
        <taxon>Alveolata</taxon>
        <taxon>Dinophyceae</taxon>
        <taxon>Suessiales</taxon>
        <taxon>Symbiodiniaceae</taxon>
        <taxon>Durusdinium</taxon>
    </lineage>
</organism>
<comment type="caution">
    <text evidence="1">The sequence shown here is derived from an EMBL/GenBank/DDBJ whole genome shotgun (WGS) entry which is preliminary data.</text>
</comment>
<proteinExistence type="predicted"/>
<evidence type="ECO:0000313" key="1">
    <source>
        <dbReference type="EMBL" id="CAK9018895.1"/>
    </source>
</evidence>
<keyword evidence="2" id="KW-1185">Reference proteome</keyword>
<evidence type="ECO:0008006" key="3">
    <source>
        <dbReference type="Google" id="ProtNLM"/>
    </source>
</evidence>
<protein>
    <recommendedName>
        <fullName evidence="3">Sushi domain-containing protein</fullName>
    </recommendedName>
</protein>
<gene>
    <name evidence="1" type="ORF">CCMP2556_LOCUS13459</name>
</gene>
<accession>A0ABP0JWP5</accession>
<reference evidence="1 2" key="1">
    <citation type="submission" date="2024-02" db="EMBL/GenBank/DDBJ databases">
        <authorList>
            <person name="Chen Y."/>
            <person name="Shah S."/>
            <person name="Dougan E. K."/>
            <person name="Thang M."/>
            <person name="Chan C."/>
        </authorList>
    </citation>
    <scope>NUCLEOTIDE SEQUENCE [LARGE SCALE GENOMIC DNA]</scope>
</reference>
<sequence length="220" mass="23682">MFVSLTQLREAPAQRDFSLCPTAEACGEPNEIPEGYDKFLGEWRCGAGYAGTAAIGCSPRRNCQSTATLSGCVPIEPCLPIIPGPEDCDLNVSACQSVLGGESCEISCKDPPYRGASTIATCPEGNINTSQVLTWTRPKCELTNCIQRVDIPDGYVKDSVQKWICAPGYIGTPNVECKINVTTDDCEAYCLYEGCFPEVNCTVPAVDACRLNFTECHGIL</sequence>
<name>A0ABP0JWP5_9DINO</name>
<dbReference type="EMBL" id="CAXAMN010006714">
    <property type="protein sequence ID" value="CAK9018895.1"/>
    <property type="molecule type" value="Genomic_DNA"/>
</dbReference>